<dbReference type="AlphaFoldDB" id="A0A1V9ZEZ6"/>
<dbReference type="OrthoDB" id="10253041at2759"/>
<keyword evidence="7" id="KW-0482">Metalloprotease</keyword>
<gene>
    <name evidence="7" type="ORF">THRCLA_07250</name>
</gene>
<evidence type="ECO:0000259" key="6">
    <source>
        <dbReference type="PROSITE" id="PS52035"/>
    </source>
</evidence>
<reference evidence="7 8" key="1">
    <citation type="journal article" date="2014" name="Genome Biol. Evol.">
        <title>The secreted proteins of Achlya hypogyna and Thraustotheca clavata identify the ancestral oomycete secretome and reveal gene acquisitions by horizontal gene transfer.</title>
        <authorList>
            <person name="Misner I."/>
            <person name="Blouin N."/>
            <person name="Leonard G."/>
            <person name="Richards T.A."/>
            <person name="Lane C.E."/>
        </authorList>
    </citation>
    <scope>NUCLEOTIDE SEQUENCE [LARGE SCALE GENOMIC DNA]</scope>
    <source>
        <strain evidence="7 8">ATCC 34112</strain>
    </source>
</reference>
<organism evidence="7 8">
    <name type="scientific">Thraustotheca clavata</name>
    <dbReference type="NCBI Taxonomy" id="74557"/>
    <lineage>
        <taxon>Eukaryota</taxon>
        <taxon>Sar</taxon>
        <taxon>Stramenopiles</taxon>
        <taxon>Oomycota</taxon>
        <taxon>Saprolegniomycetes</taxon>
        <taxon>Saprolegniales</taxon>
        <taxon>Achlyaceae</taxon>
        <taxon>Thraustotheca</taxon>
    </lineage>
</organism>
<sequence>MVSRVEVVSKTNVSLTVAVLPAAPKMQLAYSEYGYVYYSWKEVDLTTSPYTIKGLQPNKCYVCKARCFNEETNQWYEYGPVSQYMRTFTEEEETKRSGTYYEHALKLERQHRTEMQEQIERLKKMCVEQPSIDSSCSRLSDPSSPRNKKRVPTAQENMMASRMDMDANISKLRHELTEQASTVNALEKQRKLDEEVISELLNEQEKLRKMQQTVQSSDKDQAEIARLQELLKLNEEKLNNHQNQALNGQAQIDAYESSLEQKRKELALKEQEVERLMEDCRRVMQEHADVAHCKQLELEEALLEAKNALERQMDNNAMLHEEIARLREENTQLKQSIEEFDSKIAPKLVQLEEENDFKARQLSPEKSIPSPLPLYTLPAEAKVPKTGCPQRSRVLPAIRHVHTNPLESEPILKDDYEDDQNDDACEDTIQTTTIYMYYEPELKHTEVATTLCFNSVFESGNLLRGDRVRYQNHPTQEESYQEYELYVHPDINNSAYRQWFYFQVTNMIPGIEYRFSIVNLAKSGALFQIGLQPVVYSEIQAEANIGWVHGGYKLSYDISERQEGSNTLSFSYTFLHANDRVYFACIHPYTYTDLQDYLDCIDEDPERALVCRRTDLCQTLAGNSCDLLTITSPTKEGGLPPDGRRVIVISARVHPGESNSSFMMKGIIDYLTSSNVGAIVLRQHFIFKIVPMLNPDGVINGNTRVSLAGWDLNRKWSYPVEKLFPTIYHLKRLITTYQRPYPSGPPRVAIFCDLHGHSIQRNIFTYGCLKQTKRGGKMYPKLTPKNDPRIFPMIVAKQCNLFSFAHCNFKVQNSKMNTARVVVNQELGVINSYTLEASFCGADFGAKKDTQMSIADLESMGRSWCQSLLIYYELTYFVDKHLKTNAPDQQLQATNVIQQDGDKSSGMEERPIMWDPGLLNDCELMIDAMTKQNDENAPQDVDSDVSDAAQDPIPPNNQPELYRVKKTKSKKIRRKKKGKGKKNTKKKHRKNRVLLQGTNGGIVVPTQSIPLVGTLRNEEDDEEEIKNVMLDLTGIDTPTDVFSHLRKPLLSRPSTGSSIPSPTLSLENCISSLLLRPSTGGI</sequence>
<feature type="region of interest" description="Disordered" evidence="5">
    <location>
        <begin position="934"/>
        <end position="991"/>
    </location>
</feature>
<comment type="cofactor">
    <cofactor evidence="1">
        <name>Zn(2+)</name>
        <dbReference type="ChEBI" id="CHEBI:29105"/>
    </cofactor>
</comment>
<feature type="coiled-coil region" evidence="4">
    <location>
        <begin position="169"/>
        <end position="343"/>
    </location>
</feature>
<dbReference type="Pfam" id="PF18027">
    <property type="entry name" value="Pepdidase_M14_N"/>
    <property type="match status" value="1"/>
</dbReference>
<dbReference type="GO" id="GO:0006508">
    <property type="term" value="P:proteolysis"/>
    <property type="evidence" value="ECO:0007669"/>
    <property type="project" value="UniProtKB-KW"/>
</dbReference>
<dbReference type="STRING" id="74557.A0A1V9ZEZ6"/>
<accession>A0A1V9ZEZ6</accession>
<dbReference type="PANTHER" id="PTHR12756">
    <property type="entry name" value="CYTOSOLIC CARBOXYPEPTIDASE"/>
    <property type="match status" value="1"/>
</dbReference>
<keyword evidence="8" id="KW-1185">Reference proteome</keyword>
<evidence type="ECO:0000256" key="4">
    <source>
        <dbReference type="SAM" id="Coils"/>
    </source>
</evidence>
<feature type="compositionally biased region" description="Basic residues" evidence="5">
    <location>
        <begin position="964"/>
        <end position="991"/>
    </location>
</feature>
<proteinExistence type="inferred from homology"/>
<evidence type="ECO:0000256" key="1">
    <source>
        <dbReference type="ARBA" id="ARBA00001947"/>
    </source>
</evidence>
<evidence type="ECO:0000313" key="7">
    <source>
        <dbReference type="EMBL" id="OQR96563.1"/>
    </source>
</evidence>
<feature type="region of interest" description="Disordered" evidence="5">
    <location>
        <begin position="133"/>
        <end position="155"/>
    </location>
</feature>
<feature type="active site" description="Proton donor/acceptor" evidence="3">
    <location>
        <position position="836"/>
    </location>
</feature>
<name>A0A1V9ZEZ6_9STRA</name>
<comment type="caution">
    <text evidence="7">The sequence shown here is derived from an EMBL/GenBank/DDBJ whole genome shotgun (WGS) entry which is preliminary data.</text>
</comment>
<feature type="domain" description="Peptidase M14" evidence="6">
    <location>
        <begin position="587"/>
        <end position="872"/>
    </location>
</feature>
<comment type="similarity">
    <text evidence="2 3">Belongs to the peptidase M14 family.</text>
</comment>
<dbReference type="PANTHER" id="PTHR12756:SF45">
    <property type="entry name" value="CYTOSOLIC CARBOXYPEPTIDASE NNA1"/>
    <property type="match status" value="1"/>
</dbReference>
<evidence type="ECO:0000256" key="3">
    <source>
        <dbReference type="PROSITE-ProRule" id="PRU01379"/>
    </source>
</evidence>
<keyword evidence="7" id="KW-0645">Protease</keyword>
<dbReference type="InterPro" id="IPR000834">
    <property type="entry name" value="Peptidase_M14"/>
</dbReference>
<dbReference type="InterPro" id="IPR050821">
    <property type="entry name" value="Cytosolic_carboxypeptidase"/>
</dbReference>
<dbReference type="Gene3D" id="3.40.630.10">
    <property type="entry name" value="Zn peptidases"/>
    <property type="match status" value="1"/>
</dbReference>
<keyword evidence="4" id="KW-0175">Coiled coil</keyword>
<dbReference type="EMBL" id="JNBS01001963">
    <property type="protein sequence ID" value="OQR96563.1"/>
    <property type="molecule type" value="Genomic_DNA"/>
</dbReference>
<dbReference type="InterPro" id="IPR040626">
    <property type="entry name" value="Pepdidase_M14_N"/>
</dbReference>
<feature type="compositionally biased region" description="Low complexity" evidence="5">
    <location>
        <begin position="133"/>
        <end position="145"/>
    </location>
</feature>
<dbReference type="Gene3D" id="2.60.40.3120">
    <property type="match status" value="1"/>
</dbReference>
<evidence type="ECO:0000256" key="5">
    <source>
        <dbReference type="SAM" id="MobiDB-lite"/>
    </source>
</evidence>
<dbReference type="GO" id="GO:0008270">
    <property type="term" value="F:zinc ion binding"/>
    <property type="evidence" value="ECO:0007669"/>
    <property type="project" value="InterPro"/>
</dbReference>
<keyword evidence="7" id="KW-0378">Hydrolase</keyword>
<dbReference type="SUPFAM" id="SSF53187">
    <property type="entry name" value="Zn-dependent exopeptidases"/>
    <property type="match status" value="1"/>
</dbReference>
<dbReference type="Proteomes" id="UP000243217">
    <property type="component" value="Unassembled WGS sequence"/>
</dbReference>
<dbReference type="PROSITE" id="PS52035">
    <property type="entry name" value="PEPTIDASE_M14"/>
    <property type="match status" value="1"/>
</dbReference>
<evidence type="ECO:0000313" key="8">
    <source>
        <dbReference type="Proteomes" id="UP000243217"/>
    </source>
</evidence>
<dbReference type="Pfam" id="PF00246">
    <property type="entry name" value="Peptidase_M14"/>
    <property type="match status" value="1"/>
</dbReference>
<evidence type="ECO:0000256" key="2">
    <source>
        <dbReference type="ARBA" id="ARBA00005988"/>
    </source>
</evidence>
<dbReference type="GO" id="GO:0004181">
    <property type="term" value="F:metallocarboxypeptidase activity"/>
    <property type="evidence" value="ECO:0007669"/>
    <property type="project" value="InterPro"/>
</dbReference>
<protein>
    <submittedName>
        <fullName evidence="7">Metalloprotease family M14B</fullName>
    </submittedName>
</protein>